<name>A0A9D5P072_XYLRU</name>
<dbReference type="Gene3D" id="1.10.10.60">
    <property type="entry name" value="Homeodomain-like"/>
    <property type="match status" value="1"/>
</dbReference>
<feature type="modified residue" description="4-aspartylphosphate" evidence="12">
    <location>
        <position position="1113"/>
    </location>
</feature>
<evidence type="ECO:0000256" key="11">
    <source>
        <dbReference type="ARBA" id="ARBA00023163"/>
    </source>
</evidence>
<dbReference type="Pfam" id="PF00072">
    <property type="entry name" value="Response_reg"/>
    <property type="match status" value="1"/>
</dbReference>
<dbReference type="InterPro" id="IPR015943">
    <property type="entry name" value="WD40/YVTN_repeat-like_dom_sf"/>
</dbReference>
<dbReference type="SMART" id="SM00387">
    <property type="entry name" value="HATPase_c"/>
    <property type="match status" value="1"/>
</dbReference>
<dbReference type="PROSITE" id="PS50109">
    <property type="entry name" value="HIS_KIN"/>
    <property type="match status" value="1"/>
</dbReference>
<dbReference type="InterPro" id="IPR004358">
    <property type="entry name" value="Sig_transdc_His_kin-like_C"/>
</dbReference>
<reference evidence="17" key="1">
    <citation type="submission" date="2019-04" db="EMBL/GenBank/DDBJ databases">
        <title>Evolution of Biomass-Degrading Anaerobic Consortia Revealed by Metagenomics.</title>
        <authorList>
            <person name="Peng X."/>
        </authorList>
    </citation>
    <scope>NUCLEOTIDE SEQUENCE</scope>
    <source>
        <strain evidence="17">SIG140</strain>
    </source>
</reference>
<gene>
    <name evidence="17" type="ORF">E7101_05995</name>
</gene>
<dbReference type="InterPro" id="IPR011123">
    <property type="entry name" value="Y_Y_Y"/>
</dbReference>
<dbReference type="InterPro" id="IPR001789">
    <property type="entry name" value="Sig_transdc_resp-reg_receiver"/>
</dbReference>
<dbReference type="InterPro" id="IPR011044">
    <property type="entry name" value="Quino_amine_DH_bsu"/>
</dbReference>
<keyword evidence="4" id="KW-0808">Transferase</keyword>
<evidence type="ECO:0000256" key="8">
    <source>
        <dbReference type="ARBA" id="ARBA00023012"/>
    </source>
</evidence>
<dbReference type="InterPro" id="IPR013783">
    <property type="entry name" value="Ig-like_fold"/>
</dbReference>
<dbReference type="CDD" id="cd00082">
    <property type="entry name" value="HisKA"/>
    <property type="match status" value="1"/>
</dbReference>
<evidence type="ECO:0000256" key="3">
    <source>
        <dbReference type="ARBA" id="ARBA00022553"/>
    </source>
</evidence>
<dbReference type="InterPro" id="IPR036097">
    <property type="entry name" value="HisK_dim/P_sf"/>
</dbReference>
<dbReference type="FunFam" id="3.30.565.10:FF:000037">
    <property type="entry name" value="Hybrid sensor histidine kinase/response regulator"/>
    <property type="match status" value="1"/>
</dbReference>
<dbReference type="SUPFAM" id="SSF55874">
    <property type="entry name" value="ATPase domain of HSP90 chaperone/DNA topoisomerase II/histidine kinase"/>
    <property type="match status" value="1"/>
</dbReference>
<dbReference type="Pfam" id="PF12833">
    <property type="entry name" value="HTH_18"/>
    <property type="match status" value="1"/>
</dbReference>
<keyword evidence="13" id="KW-0472">Membrane</keyword>
<keyword evidence="13" id="KW-0812">Transmembrane</keyword>
<dbReference type="SMART" id="SM00388">
    <property type="entry name" value="HisKA"/>
    <property type="match status" value="1"/>
</dbReference>
<protein>
    <recommendedName>
        <fullName evidence="2">histidine kinase</fullName>
        <ecNumber evidence="2">2.7.13.3</ecNumber>
    </recommendedName>
</protein>
<evidence type="ECO:0000256" key="2">
    <source>
        <dbReference type="ARBA" id="ARBA00012438"/>
    </source>
</evidence>
<dbReference type="InterPro" id="IPR011110">
    <property type="entry name" value="Reg_prop"/>
</dbReference>
<keyword evidence="11" id="KW-0804">Transcription</keyword>
<accession>A0A9D5P072</accession>
<evidence type="ECO:0000256" key="4">
    <source>
        <dbReference type="ARBA" id="ARBA00022679"/>
    </source>
</evidence>
<dbReference type="PANTHER" id="PTHR43547">
    <property type="entry name" value="TWO-COMPONENT HISTIDINE KINASE"/>
    <property type="match status" value="1"/>
</dbReference>
<dbReference type="PANTHER" id="PTHR43547:SF2">
    <property type="entry name" value="HYBRID SIGNAL TRANSDUCTION HISTIDINE KINASE C"/>
    <property type="match status" value="1"/>
</dbReference>
<dbReference type="PRINTS" id="PR00344">
    <property type="entry name" value="BCTRLSENSOR"/>
</dbReference>
<keyword evidence="9" id="KW-0805">Transcription regulation</keyword>
<dbReference type="CDD" id="cd17574">
    <property type="entry name" value="REC_OmpR"/>
    <property type="match status" value="1"/>
</dbReference>
<evidence type="ECO:0000259" key="15">
    <source>
        <dbReference type="PROSITE" id="PS50109"/>
    </source>
</evidence>
<evidence type="ECO:0000256" key="7">
    <source>
        <dbReference type="ARBA" id="ARBA00022840"/>
    </source>
</evidence>
<dbReference type="SUPFAM" id="SSF47384">
    <property type="entry name" value="Homodimeric domain of signal transducing histidine kinase"/>
    <property type="match status" value="1"/>
</dbReference>
<dbReference type="Pfam" id="PF02518">
    <property type="entry name" value="HATPase_c"/>
    <property type="match status" value="1"/>
</dbReference>
<dbReference type="SUPFAM" id="SSF50969">
    <property type="entry name" value="YVTN repeat-like/Quinoprotein amine dehydrogenase"/>
    <property type="match status" value="1"/>
</dbReference>
<dbReference type="Pfam" id="PF07495">
    <property type="entry name" value="Y_Y_Y"/>
    <property type="match status" value="1"/>
</dbReference>
<dbReference type="InterPro" id="IPR005467">
    <property type="entry name" value="His_kinase_dom"/>
</dbReference>
<evidence type="ECO:0000256" key="6">
    <source>
        <dbReference type="ARBA" id="ARBA00022777"/>
    </source>
</evidence>
<proteinExistence type="predicted"/>
<dbReference type="Proteomes" id="UP000806522">
    <property type="component" value="Unassembled WGS sequence"/>
</dbReference>
<dbReference type="PROSITE" id="PS00041">
    <property type="entry name" value="HTH_ARAC_FAMILY_1"/>
    <property type="match status" value="1"/>
</dbReference>
<evidence type="ECO:0000313" key="17">
    <source>
        <dbReference type="EMBL" id="MBE6270486.1"/>
    </source>
</evidence>
<dbReference type="EMBL" id="SUYC01000005">
    <property type="protein sequence ID" value="MBE6270486.1"/>
    <property type="molecule type" value="Genomic_DNA"/>
</dbReference>
<dbReference type="InterPro" id="IPR003661">
    <property type="entry name" value="HisK_dim/P_dom"/>
</dbReference>
<dbReference type="InterPro" id="IPR018060">
    <property type="entry name" value="HTH_AraC"/>
</dbReference>
<dbReference type="GO" id="GO:0000155">
    <property type="term" value="F:phosphorelay sensor kinase activity"/>
    <property type="evidence" value="ECO:0007669"/>
    <property type="project" value="InterPro"/>
</dbReference>
<sequence length="1311" mass="150024">MKKLILLLLIGLIQLPAFGINQLMFHKIDVRSGLSDNYVKSIIRDKYGFMWMATSNGIDRYDGYQLKKYTVTQLGSYNNDTNYIIEDAEGTIWVRTVQKLYTYDRCLDKIADDATQKLSALGIKEPIKEIMTDDAQNLWTISTKYLYRYDFKKQELTTIPHQFGDNILSLTARGNQAYILTNDGRFYQVDILQHCLNYVSQIKLSTNLWHQVYLDSRGALWFYTAHSASDELRCYISATKEWKDIPSLHLLKNVILTTLTDDEKGRIWIGTENEGIYLLNAHSQELQQITRNEEYPFTLPSNHISCFYRDAQNLMWIGTSKRGAAFTDLSPHVFDLTPLKNNEDVSCVSEDKQGNIWVGFDGNGIVCLSPNGTKTVYNKKSALLDNNLVTCSLIDHNGHLWVGTYGDGVFCFDGHRFAKKQYHNQINKRAVYMRCMAEDEQNNLWFGTINNGLICLRQDGSDSWITMNNSDLRTTSITALHCDKKRKLYIGTSTGFYIYQTDLRKFLKPTPCIQQLTNEFVTTLDKDKHGLVWIGTRTGIRIYDEKNDTLYSLTENEGLSNNYIRAIIADNKQNIWASTDHGLTYIRTSKKANAPYEFVCTPFYDEDGLENATFNNDATCLTTDGCCVIGYTDGLLRIGSQQQITNYLQAHIVFTNLAVNNKNIVPGDESGILQRNLQLQESICLNYSQNSFSIDVSAMNYGKKHKLHYMYRLKEVGGPWTLLPGNRISFNAITPGSYTLEVCASDMGGWTSEPSVIKIRIQPPFWRSWYAYLLYLLLIMAGIYFYIQWLKRKHQATLALQKLEMELEQQQQMEDKKMQFFTNISHDLKTPLSLIITPLEKLLSGNLEKSIRVELDLVWRNARMLMDEVVQLLDIRKLDAGNEEIHPAHGDLIIFVRKICEQFRFYAESRGIQMNFKINASHLEMDFDQAKMRRIVMNLLSNAFKYNTTKGRVDILIERDGPMARIEVADTGIGIKDKDKPHIFDRFFQGDNHTDYVGSGVGLHIVKEYVTMHHGQIQVADNHPKGSVFIVTIPIQTSLSASGTASAISNDSNTKKAIEDTGRKSVLVVEDNHDFCQFLERCLTDQYNVFTASNGVEALQILSENDIHIVISDIMMPEMDGLELCHHIKNDINLSHIPVILLTAKSTEDNIITGLRDGADDYITKPFNLNILKLRIEKIIKWTDNNHREFIKRDIAPSEITVSSLDEQLITKAIQVVEDNMSNSDFSVEDFSAAVGMTRSHLYKKLMAITGKSPLEFIRIIRIKRGRSLLEQGRTNISEVAYTIGFSPKQFSKYFKEEYGYLPSEFLLRHN</sequence>
<dbReference type="GO" id="GO:0005524">
    <property type="term" value="F:ATP binding"/>
    <property type="evidence" value="ECO:0007669"/>
    <property type="project" value="UniProtKB-KW"/>
</dbReference>
<evidence type="ECO:0000256" key="12">
    <source>
        <dbReference type="PROSITE-ProRule" id="PRU00169"/>
    </source>
</evidence>
<dbReference type="SMART" id="SM00448">
    <property type="entry name" value="REC"/>
    <property type="match status" value="1"/>
</dbReference>
<dbReference type="PROSITE" id="PS01124">
    <property type="entry name" value="HTH_ARAC_FAMILY_2"/>
    <property type="match status" value="1"/>
</dbReference>
<feature type="domain" description="Response regulatory" evidence="16">
    <location>
        <begin position="1065"/>
        <end position="1180"/>
    </location>
</feature>
<evidence type="ECO:0000259" key="16">
    <source>
        <dbReference type="PROSITE" id="PS50110"/>
    </source>
</evidence>
<dbReference type="Gene3D" id="3.30.565.10">
    <property type="entry name" value="Histidine kinase-like ATPase, C-terminal domain"/>
    <property type="match status" value="1"/>
</dbReference>
<keyword evidence="13" id="KW-1133">Transmembrane helix</keyword>
<dbReference type="GO" id="GO:0003700">
    <property type="term" value="F:DNA-binding transcription factor activity"/>
    <property type="evidence" value="ECO:0007669"/>
    <property type="project" value="InterPro"/>
</dbReference>
<dbReference type="InterPro" id="IPR003594">
    <property type="entry name" value="HATPase_dom"/>
</dbReference>
<dbReference type="Gene3D" id="3.40.50.2300">
    <property type="match status" value="1"/>
</dbReference>
<keyword evidence="6" id="KW-0418">Kinase</keyword>
<dbReference type="InterPro" id="IPR011006">
    <property type="entry name" value="CheY-like_superfamily"/>
</dbReference>
<evidence type="ECO:0000256" key="10">
    <source>
        <dbReference type="ARBA" id="ARBA00023125"/>
    </source>
</evidence>
<dbReference type="Gene3D" id="2.130.10.10">
    <property type="entry name" value="YVTN repeat-like/Quinoprotein amine dehydrogenase"/>
    <property type="match status" value="2"/>
</dbReference>
<comment type="caution">
    <text evidence="17">The sequence shown here is derived from an EMBL/GenBank/DDBJ whole genome shotgun (WGS) entry which is preliminary data.</text>
</comment>
<dbReference type="InterPro" id="IPR009057">
    <property type="entry name" value="Homeodomain-like_sf"/>
</dbReference>
<evidence type="ECO:0000256" key="9">
    <source>
        <dbReference type="ARBA" id="ARBA00023015"/>
    </source>
</evidence>
<evidence type="ECO:0000256" key="1">
    <source>
        <dbReference type="ARBA" id="ARBA00000085"/>
    </source>
</evidence>
<dbReference type="Gene3D" id="2.60.40.10">
    <property type="entry name" value="Immunoglobulins"/>
    <property type="match status" value="1"/>
</dbReference>
<evidence type="ECO:0000259" key="14">
    <source>
        <dbReference type="PROSITE" id="PS01124"/>
    </source>
</evidence>
<dbReference type="Gene3D" id="1.10.287.130">
    <property type="match status" value="1"/>
</dbReference>
<feature type="domain" description="HTH araC/xylS-type" evidence="14">
    <location>
        <begin position="1211"/>
        <end position="1309"/>
    </location>
</feature>
<dbReference type="InterPro" id="IPR018062">
    <property type="entry name" value="HTH_AraC-typ_CS"/>
</dbReference>
<dbReference type="SUPFAM" id="SSF46689">
    <property type="entry name" value="Homeodomain-like"/>
    <property type="match status" value="1"/>
</dbReference>
<keyword evidence="5" id="KW-0547">Nucleotide-binding</keyword>
<feature type="transmembrane region" description="Helical" evidence="13">
    <location>
        <begin position="769"/>
        <end position="787"/>
    </location>
</feature>
<keyword evidence="3 12" id="KW-0597">Phosphoprotein</keyword>
<dbReference type="SUPFAM" id="SSF63829">
    <property type="entry name" value="Calcium-dependent phosphotriesterase"/>
    <property type="match status" value="1"/>
</dbReference>
<dbReference type="GO" id="GO:0043565">
    <property type="term" value="F:sequence-specific DNA binding"/>
    <property type="evidence" value="ECO:0007669"/>
    <property type="project" value="InterPro"/>
</dbReference>
<dbReference type="Pfam" id="PF07494">
    <property type="entry name" value="Reg_prop"/>
    <property type="match status" value="6"/>
</dbReference>
<dbReference type="InterPro" id="IPR036890">
    <property type="entry name" value="HATPase_C_sf"/>
</dbReference>
<dbReference type="EC" id="2.7.13.3" evidence="2"/>
<keyword evidence="10" id="KW-0238">DNA-binding</keyword>
<evidence type="ECO:0000313" key="18">
    <source>
        <dbReference type="Proteomes" id="UP000806522"/>
    </source>
</evidence>
<dbReference type="PROSITE" id="PS50110">
    <property type="entry name" value="RESPONSE_REGULATORY"/>
    <property type="match status" value="1"/>
</dbReference>
<feature type="domain" description="Histidine kinase" evidence="15">
    <location>
        <begin position="823"/>
        <end position="1037"/>
    </location>
</feature>
<organism evidence="17 18">
    <name type="scientific">Xylanibacter ruminicola</name>
    <name type="common">Prevotella ruminicola</name>
    <dbReference type="NCBI Taxonomy" id="839"/>
    <lineage>
        <taxon>Bacteria</taxon>
        <taxon>Pseudomonadati</taxon>
        <taxon>Bacteroidota</taxon>
        <taxon>Bacteroidia</taxon>
        <taxon>Bacteroidales</taxon>
        <taxon>Prevotellaceae</taxon>
        <taxon>Xylanibacter</taxon>
    </lineage>
</organism>
<dbReference type="SUPFAM" id="SSF52172">
    <property type="entry name" value="CheY-like"/>
    <property type="match status" value="1"/>
</dbReference>
<comment type="catalytic activity">
    <reaction evidence="1">
        <text>ATP + protein L-histidine = ADP + protein N-phospho-L-histidine.</text>
        <dbReference type="EC" id="2.7.13.3"/>
    </reaction>
</comment>
<dbReference type="Pfam" id="PF00512">
    <property type="entry name" value="HisKA"/>
    <property type="match status" value="1"/>
</dbReference>
<keyword evidence="8" id="KW-0902">Two-component regulatory system</keyword>
<keyword evidence="7" id="KW-0067">ATP-binding</keyword>
<evidence type="ECO:0000256" key="13">
    <source>
        <dbReference type="SAM" id="Phobius"/>
    </source>
</evidence>
<evidence type="ECO:0000256" key="5">
    <source>
        <dbReference type="ARBA" id="ARBA00022741"/>
    </source>
</evidence>
<dbReference type="SMART" id="SM00342">
    <property type="entry name" value="HTH_ARAC"/>
    <property type="match status" value="1"/>
</dbReference>